<dbReference type="GeneTree" id="ENSGT00390000004906"/>
<dbReference type="AlphaFoldDB" id="S4RMU8"/>
<dbReference type="HOGENOM" id="CLU_030130_4_2_1"/>
<proteinExistence type="predicted"/>
<organism evidence="3">
    <name type="scientific">Petromyzon marinus</name>
    <name type="common">Sea lamprey</name>
    <dbReference type="NCBI Taxonomy" id="7757"/>
    <lineage>
        <taxon>Eukaryota</taxon>
        <taxon>Metazoa</taxon>
        <taxon>Chordata</taxon>
        <taxon>Craniata</taxon>
        <taxon>Vertebrata</taxon>
        <taxon>Cyclostomata</taxon>
        <taxon>Hyperoartia</taxon>
        <taxon>Petromyzontiformes</taxon>
        <taxon>Petromyzontidae</taxon>
        <taxon>Petromyzon</taxon>
    </lineage>
</organism>
<evidence type="ECO:0000256" key="1">
    <source>
        <dbReference type="ARBA" id="ARBA00022801"/>
    </source>
</evidence>
<dbReference type="GO" id="GO:0033396">
    <property type="term" value="P:beta-alanine biosynthetic process via 3-ureidopropionate"/>
    <property type="evidence" value="ECO:0007669"/>
    <property type="project" value="TreeGrafter"/>
</dbReference>
<dbReference type="InterPro" id="IPR003010">
    <property type="entry name" value="C-N_Hydrolase"/>
</dbReference>
<dbReference type="Pfam" id="PF00795">
    <property type="entry name" value="CN_hydrolase"/>
    <property type="match status" value="1"/>
</dbReference>
<protein>
    <submittedName>
        <fullName evidence="3">Ureidopropionase, beta</fullName>
    </submittedName>
</protein>
<keyword evidence="1" id="KW-0378">Hydrolase</keyword>
<name>S4RMU8_PETMA</name>
<dbReference type="Ensembl" id="ENSPMAT00000006563.1">
    <property type="protein sequence ID" value="ENSPMAP00000006534.1"/>
    <property type="gene ID" value="ENSPMAG00000005923.1"/>
</dbReference>
<dbReference type="Gene3D" id="3.60.110.10">
    <property type="entry name" value="Carbon-nitrogen hydrolase"/>
    <property type="match status" value="1"/>
</dbReference>
<dbReference type="InterPro" id="IPR050345">
    <property type="entry name" value="Aliph_Amidase/BUP"/>
</dbReference>
<reference evidence="3" key="1">
    <citation type="submission" date="2025-08" db="UniProtKB">
        <authorList>
            <consortium name="Ensembl"/>
        </authorList>
    </citation>
    <scope>IDENTIFICATION</scope>
</reference>
<dbReference type="PANTHER" id="PTHR43674">
    <property type="entry name" value="NITRILASE C965.09-RELATED"/>
    <property type="match status" value="1"/>
</dbReference>
<sequence>MNLHSEPLWAIEARNAAIANHYFTCAINRVGTECFPNAFTSGDGKEAHCEFGHFYGSSYVAAPDGSRTPGLGRMNDGLLIAELDLNLNRQVSDHWGFRKMTGRYEMYAEELARSVKHDFKPDIHK</sequence>
<accession>S4RMU8</accession>
<dbReference type="InterPro" id="IPR036526">
    <property type="entry name" value="C-N_Hydrolase_sf"/>
</dbReference>
<evidence type="ECO:0000313" key="3">
    <source>
        <dbReference type="Ensembl" id="ENSPMAP00000006534.1"/>
    </source>
</evidence>
<dbReference type="PANTHER" id="PTHR43674:SF2">
    <property type="entry name" value="BETA-UREIDOPROPIONASE"/>
    <property type="match status" value="1"/>
</dbReference>
<evidence type="ECO:0000259" key="2">
    <source>
        <dbReference type="PROSITE" id="PS50263"/>
    </source>
</evidence>
<dbReference type="GO" id="GO:0003837">
    <property type="term" value="F:beta-ureidopropionase activity"/>
    <property type="evidence" value="ECO:0007669"/>
    <property type="project" value="TreeGrafter"/>
</dbReference>
<feature type="domain" description="CN hydrolase" evidence="2">
    <location>
        <begin position="1"/>
        <end position="85"/>
    </location>
</feature>
<dbReference type="STRING" id="7757.ENSPMAP00000006534"/>
<reference evidence="3" key="2">
    <citation type="submission" date="2025-09" db="UniProtKB">
        <authorList>
            <consortium name="Ensembl"/>
        </authorList>
    </citation>
    <scope>IDENTIFICATION</scope>
</reference>
<dbReference type="SUPFAM" id="SSF56317">
    <property type="entry name" value="Carbon-nitrogen hydrolase"/>
    <property type="match status" value="1"/>
</dbReference>
<dbReference type="OMA" id="MLANYSK"/>
<dbReference type="PROSITE" id="PS50263">
    <property type="entry name" value="CN_HYDROLASE"/>
    <property type="match status" value="1"/>
</dbReference>